<dbReference type="EC" id="1.-.-.-" evidence="4"/>
<dbReference type="Gene3D" id="3.20.20.30">
    <property type="entry name" value="Luciferase-like domain"/>
    <property type="match status" value="1"/>
</dbReference>
<keyword evidence="2" id="KW-0503">Monooxygenase</keyword>
<evidence type="ECO:0000256" key="1">
    <source>
        <dbReference type="ARBA" id="ARBA00023002"/>
    </source>
</evidence>
<reference evidence="4" key="1">
    <citation type="submission" date="2023-04" db="EMBL/GenBank/DDBJ databases">
        <title>Sphingomonas sp. MAHUQ-71 isolated from rice field.</title>
        <authorList>
            <person name="Huq M.A."/>
        </authorList>
    </citation>
    <scope>NUCLEOTIDE SEQUENCE</scope>
    <source>
        <strain evidence="4">MAHUQ-71</strain>
    </source>
</reference>
<dbReference type="Proteomes" id="UP001160625">
    <property type="component" value="Unassembled WGS sequence"/>
</dbReference>
<accession>A0ABT6N1F3</accession>
<sequence>MKFSLFLHMERYDETVSHRRLYEELLALCDLAEEGGLHKVWIGEHHAMEYTISPNPIALLSAVAERTKNIRLGAGTFIAPFWHPIRLAGEAAMLDVISNGRAEIGLARGAYQFEFDRMLGGESANAGGKYLREMVPVVKKLWEGDYAHDGEIWQFPVSTSVPKPVQQPAPTVWIAARDPDSHNFAVANGCSVMVTPLFKGDAEVADLVRKFEDACTANPTVDRPQLMVLQHAHVHTGDDDWQRAAEGISFFYRAFGTWAGNKKPPVNGFHKDVPPLDTEKFPDLAPDAVRRNMMIGKPDEIIARLKSYEAMGVDEYSIWVDNSLSFEDKRDSIRLFIDHVAPAFA</sequence>
<protein>
    <submittedName>
        <fullName evidence="4">LLM class flavin-dependent oxidoreductase</fullName>
        <ecNumber evidence="4">1.-.-.-</ecNumber>
    </submittedName>
</protein>
<dbReference type="SUPFAM" id="SSF51679">
    <property type="entry name" value="Bacterial luciferase-like"/>
    <property type="match status" value="1"/>
</dbReference>
<dbReference type="PANTHER" id="PTHR30137">
    <property type="entry name" value="LUCIFERASE-LIKE MONOOXYGENASE"/>
    <property type="match status" value="1"/>
</dbReference>
<organism evidence="4 5">
    <name type="scientific">Sphingomonas oryzagri</name>
    <dbReference type="NCBI Taxonomy" id="3042314"/>
    <lineage>
        <taxon>Bacteria</taxon>
        <taxon>Pseudomonadati</taxon>
        <taxon>Pseudomonadota</taxon>
        <taxon>Alphaproteobacteria</taxon>
        <taxon>Sphingomonadales</taxon>
        <taxon>Sphingomonadaceae</taxon>
        <taxon>Sphingomonas</taxon>
    </lineage>
</organism>
<dbReference type="RefSeq" id="WP_281044395.1">
    <property type="nucleotide sequence ID" value="NZ_JARYGZ010000001.1"/>
</dbReference>
<dbReference type="EMBL" id="JARYGZ010000001">
    <property type="protein sequence ID" value="MDH7639130.1"/>
    <property type="molecule type" value="Genomic_DNA"/>
</dbReference>
<name>A0ABT6N1F3_9SPHN</name>
<dbReference type="InterPro" id="IPR050766">
    <property type="entry name" value="Bact_Lucif_Oxidored"/>
</dbReference>
<keyword evidence="1 4" id="KW-0560">Oxidoreductase</keyword>
<dbReference type="PANTHER" id="PTHR30137:SF8">
    <property type="entry name" value="BLR5498 PROTEIN"/>
    <property type="match status" value="1"/>
</dbReference>
<evidence type="ECO:0000259" key="3">
    <source>
        <dbReference type="Pfam" id="PF00296"/>
    </source>
</evidence>
<gene>
    <name evidence="4" type="ORF">QGN17_10345</name>
</gene>
<proteinExistence type="predicted"/>
<dbReference type="Pfam" id="PF00296">
    <property type="entry name" value="Bac_luciferase"/>
    <property type="match status" value="1"/>
</dbReference>
<evidence type="ECO:0000313" key="4">
    <source>
        <dbReference type="EMBL" id="MDH7639130.1"/>
    </source>
</evidence>
<dbReference type="InterPro" id="IPR011251">
    <property type="entry name" value="Luciferase-like_dom"/>
</dbReference>
<keyword evidence="5" id="KW-1185">Reference proteome</keyword>
<feature type="domain" description="Luciferase-like" evidence="3">
    <location>
        <begin position="1"/>
        <end position="315"/>
    </location>
</feature>
<dbReference type="InterPro" id="IPR036661">
    <property type="entry name" value="Luciferase-like_sf"/>
</dbReference>
<dbReference type="GO" id="GO:0016491">
    <property type="term" value="F:oxidoreductase activity"/>
    <property type="evidence" value="ECO:0007669"/>
    <property type="project" value="UniProtKB-KW"/>
</dbReference>
<evidence type="ECO:0000256" key="2">
    <source>
        <dbReference type="ARBA" id="ARBA00023033"/>
    </source>
</evidence>
<comment type="caution">
    <text evidence="4">The sequence shown here is derived from an EMBL/GenBank/DDBJ whole genome shotgun (WGS) entry which is preliminary data.</text>
</comment>
<evidence type="ECO:0000313" key="5">
    <source>
        <dbReference type="Proteomes" id="UP001160625"/>
    </source>
</evidence>